<dbReference type="Pfam" id="PF02298">
    <property type="entry name" value="Cu_bind_like"/>
    <property type="match status" value="1"/>
</dbReference>
<proteinExistence type="inferred from homology"/>
<evidence type="ECO:0000259" key="6">
    <source>
        <dbReference type="PROSITE" id="PS51485"/>
    </source>
</evidence>
<dbReference type="PANTHER" id="PTHR33021">
    <property type="entry name" value="BLUE COPPER PROTEIN"/>
    <property type="match status" value="1"/>
</dbReference>
<comment type="function">
    <text evidence="5">May act as a carbohydrate transporter.</text>
</comment>
<accession>A0A498HWX9</accession>
<keyword evidence="2" id="KW-1015">Disulfide bond</keyword>
<gene>
    <name evidence="7" type="ORF">DVH24_021247</name>
</gene>
<keyword evidence="3" id="KW-0325">Glycoprotein</keyword>
<dbReference type="PROSITE" id="PS51485">
    <property type="entry name" value="PHYTOCYANIN"/>
    <property type="match status" value="1"/>
</dbReference>
<comment type="caution">
    <text evidence="7">The sequence shown here is derived from an EMBL/GenBank/DDBJ whole genome shotgun (WGS) entry which is preliminary data.</text>
</comment>
<evidence type="ECO:0000256" key="4">
    <source>
        <dbReference type="ARBA" id="ARBA00035011"/>
    </source>
</evidence>
<dbReference type="InterPro" id="IPR039391">
    <property type="entry name" value="Phytocyanin-like"/>
</dbReference>
<name>A0A498HWX9_MALDO</name>
<evidence type="ECO:0000256" key="2">
    <source>
        <dbReference type="ARBA" id="ARBA00023157"/>
    </source>
</evidence>
<dbReference type="InterPro" id="IPR008972">
    <property type="entry name" value="Cupredoxin"/>
</dbReference>
<organism evidence="7 8">
    <name type="scientific">Malus domestica</name>
    <name type="common">Apple</name>
    <name type="synonym">Pyrus malus</name>
    <dbReference type="NCBI Taxonomy" id="3750"/>
    <lineage>
        <taxon>Eukaryota</taxon>
        <taxon>Viridiplantae</taxon>
        <taxon>Streptophyta</taxon>
        <taxon>Embryophyta</taxon>
        <taxon>Tracheophyta</taxon>
        <taxon>Spermatophyta</taxon>
        <taxon>Magnoliopsida</taxon>
        <taxon>eudicotyledons</taxon>
        <taxon>Gunneridae</taxon>
        <taxon>Pentapetalae</taxon>
        <taxon>rosids</taxon>
        <taxon>fabids</taxon>
        <taxon>Rosales</taxon>
        <taxon>Rosaceae</taxon>
        <taxon>Amygdaloideae</taxon>
        <taxon>Maleae</taxon>
        <taxon>Malus</taxon>
    </lineage>
</organism>
<dbReference type="GO" id="GO:0005886">
    <property type="term" value="C:plasma membrane"/>
    <property type="evidence" value="ECO:0007669"/>
    <property type="project" value="TreeGrafter"/>
</dbReference>
<dbReference type="FunFam" id="2.60.40.420:FF:000018">
    <property type="entry name" value="Lamin-like protein"/>
    <property type="match status" value="1"/>
</dbReference>
<dbReference type="EMBL" id="RDQH01000341">
    <property type="protein sequence ID" value="RXH74067.1"/>
    <property type="molecule type" value="Genomic_DNA"/>
</dbReference>
<comment type="similarity">
    <text evidence="4">Belongs to the early nodulin-like (ENODL) family.</text>
</comment>
<sequence length="181" mass="19881">MMERFGFGFGLTRLRSRVAVPVWLAIVAVMITMRAAAKVSRHDVGGSKINWKPGVNLSDWSSHETFYVGDGLYFGYEKHRFNVLEVNETNYENCIDTGFIKNITGGAGRDVFILTQAKTYYFLSSGGYCFGGLKVSVNVLQQLPPTPPPTSPLSGASSSASPLNPIGIVVYFILAYEIIRV</sequence>
<dbReference type="SMR" id="A0A498HWX9"/>
<dbReference type="SUPFAM" id="SSF49503">
    <property type="entry name" value="Cupredoxins"/>
    <property type="match status" value="1"/>
</dbReference>
<feature type="domain" description="Phytocyanin" evidence="6">
    <location>
        <begin position="40"/>
        <end position="141"/>
    </location>
</feature>
<dbReference type="OrthoDB" id="676939at2759"/>
<dbReference type="Proteomes" id="UP000290289">
    <property type="component" value="Chromosome 15"/>
</dbReference>
<dbReference type="GO" id="GO:0009055">
    <property type="term" value="F:electron transfer activity"/>
    <property type="evidence" value="ECO:0007669"/>
    <property type="project" value="InterPro"/>
</dbReference>
<evidence type="ECO:0000313" key="7">
    <source>
        <dbReference type="EMBL" id="RXH74067.1"/>
    </source>
</evidence>
<dbReference type="PANTHER" id="PTHR33021:SF482">
    <property type="entry name" value="EARLY NODULIN-LIKE PROTEIN"/>
    <property type="match status" value="1"/>
</dbReference>
<reference evidence="7 8" key="1">
    <citation type="submission" date="2018-10" db="EMBL/GenBank/DDBJ databases">
        <title>A high-quality apple genome assembly.</title>
        <authorList>
            <person name="Hu J."/>
        </authorList>
    </citation>
    <scope>NUCLEOTIDE SEQUENCE [LARGE SCALE GENOMIC DNA]</scope>
    <source>
        <strain evidence="8">cv. HFTH1</strain>
        <tissue evidence="7">Young leaf</tissue>
    </source>
</reference>
<dbReference type="STRING" id="3750.A0A498HWX9"/>
<dbReference type="Gene3D" id="2.60.40.420">
    <property type="entry name" value="Cupredoxins - blue copper proteins"/>
    <property type="match status" value="1"/>
</dbReference>
<keyword evidence="1" id="KW-0732">Signal</keyword>
<dbReference type="AlphaFoldDB" id="A0A498HWX9"/>
<dbReference type="InterPro" id="IPR003245">
    <property type="entry name" value="Phytocyanin_dom"/>
</dbReference>
<keyword evidence="8" id="KW-1185">Reference proteome</keyword>
<protein>
    <recommendedName>
        <fullName evidence="6">Phytocyanin domain-containing protein</fullName>
    </recommendedName>
</protein>
<evidence type="ECO:0000313" key="8">
    <source>
        <dbReference type="Proteomes" id="UP000290289"/>
    </source>
</evidence>
<evidence type="ECO:0000256" key="3">
    <source>
        <dbReference type="ARBA" id="ARBA00023180"/>
    </source>
</evidence>
<evidence type="ECO:0000256" key="5">
    <source>
        <dbReference type="ARBA" id="ARBA00037626"/>
    </source>
</evidence>
<evidence type="ECO:0000256" key="1">
    <source>
        <dbReference type="ARBA" id="ARBA00022729"/>
    </source>
</evidence>